<keyword evidence="2" id="KW-1133">Transmembrane helix</keyword>
<dbReference type="OrthoDB" id="693939at2759"/>
<protein>
    <submittedName>
        <fullName evidence="3">Uncharacterized protein</fullName>
    </submittedName>
</protein>
<comment type="caution">
    <text evidence="3">The sequence shown here is derived from an EMBL/GenBank/DDBJ whole genome shotgun (WGS) entry which is preliminary data.</text>
</comment>
<evidence type="ECO:0000256" key="1">
    <source>
        <dbReference type="SAM" id="MobiDB-lite"/>
    </source>
</evidence>
<gene>
    <name evidence="3" type="ORF">CMV_019319</name>
</gene>
<feature type="transmembrane region" description="Helical" evidence="2">
    <location>
        <begin position="25"/>
        <end position="43"/>
    </location>
</feature>
<name>A0A8J4VNT7_9ROSI</name>
<sequence length="103" mass="11589">MPCVFITKVCFSYFKLFDNMAQKTFLRFLVLFLGFTFAVSTVARSLKNKEDPAALAVQDLQAQDLRDGEELFDVEGRILKFENADYKDPGANPGHNPKPPGMP</sequence>
<evidence type="ECO:0000256" key="2">
    <source>
        <dbReference type="SAM" id="Phobius"/>
    </source>
</evidence>
<keyword evidence="2" id="KW-0472">Membrane</keyword>
<evidence type="ECO:0000313" key="4">
    <source>
        <dbReference type="Proteomes" id="UP000737018"/>
    </source>
</evidence>
<dbReference type="AlphaFoldDB" id="A0A8J4VNT7"/>
<feature type="region of interest" description="Disordered" evidence="1">
    <location>
        <begin position="84"/>
        <end position="103"/>
    </location>
</feature>
<accession>A0A8J4VNT7</accession>
<reference evidence="3" key="1">
    <citation type="submission" date="2020-03" db="EMBL/GenBank/DDBJ databases">
        <title>Castanea mollissima Vanexum genome sequencing.</title>
        <authorList>
            <person name="Staton M."/>
        </authorList>
    </citation>
    <scope>NUCLEOTIDE SEQUENCE</scope>
    <source>
        <tissue evidence="3">Leaf</tissue>
    </source>
</reference>
<proteinExistence type="predicted"/>
<organism evidence="3 4">
    <name type="scientific">Castanea mollissima</name>
    <name type="common">Chinese chestnut</name>
    <dbReference type="NCBI Taxonomy" id="60419"/>
    <lineage>
        <taxon>Eukaryota</taxon>
        <taxon>Viridiplantae</taxon>
        <taxon>Streptophyta</taxon>
        <taxon>Embryophyta</taxon>
        <taxon>Tracheophyta</taxon>
        <taxon>Spermatophyta</taxon>
        <taxon>Magnoliopsida</taxon>
        <taxon>eudicotyledons</taxon>
        <taxon>Gunneridae</taxon>
        <taxon>Pentapetalae</taxon>
        <taxon>rosids</taxon>
        <taxon>fabids</taxon>
        <taxon>Fagales</taxon>
        <taxon>Fagaceae</taxon>
        <taxon>Castanea</taxon>
    </lineage>
</organism>
<keyword evidence="4" id="KW-1185">Reference proteome</keyword>
<dbReference type="Proteomes" id="UP000737018">
    <property type="component" value="Unassembled WGS sequence"/>
</dbReference>
<evidence type="ECO:0000313" key="3">
    <source>
        <dbReference type="EMBL" id="KAF3955466.1"/>
    </source>
</evidence>
<dbReference type="EMBL" id="JRKL02003371">
    <property type="protein sequence ID" value="KAF3955466.1"/>
    <property type="molecule type" value="Genomic_DNA"/>
</dbReference>
<keyword evidence="2" id="KW-0812">Transmembrane</keyword>